<dbReference type="PROSITE" id="PS00138">
    <property type="entry name" value="SUBTILASE_SER"/>
    <property type="match status" value="1"/>
</dbReference>
<name>A0A565BT80_9BRAS</name>
<dbReference type="InterPro" id="IPR023828">
    <property type="entry name" value="Peptidase_S8_Ser-AS"/>
</dbReference>
<dbReference type="PANTHER" id="PTHR10795">
    <property type="entry name" value="PROPROTEIN CONVERTASE SUBTILISIN/KEXIN"/>
    <property type="match status" value="1"/>
</dbReference>
<evidence type="ECO:0000256" key="5">
    <source>
        <dbReference type="ARBA" id="ARBA00022825"/>
    </source>
</evidence>
<proteinExistence type="inferred from homology"/>
<keyword evidence="4" id="KW-0378">Hydrolase</keyword>
<comment type="caution">
    <text evidence="6">Lacks conserved residue(s) required for the propagation of feature annotation.</text>
</comment>
<protein>
    <recommendedName>
        <fullName evidence="7">Peptidase S8/S53 domain-containing protein</fullName>
    </recommendedName>
</protein>
<evidence type="ECO:0000313" key="9">
    <source>
        <dbReference type="Proteomes" id="UP000489600"/>
    </source>
</evidence>
<keyword evidence="5" id="KW-0720">Serine protease</keyword>
<dbReference type="PROSITE" id="PS51892">
    <property type="entry name" value="SUBTILASE"/>
    <property type="match status" value="1"/>
</dbReference>
<dbReference type="GO" id="GO:0004252">
    <property type="term" value="F:serine-type endopeptidase activity"/>
    <property type="evidence" value="ECO:0007669"/>
    <property type="project" value="InterPro"/>
</dbReference>
<dbReference type="InterPro" id="IPR045051">
    <property type="entry name" value="SBT"/>
</dbReference>
<sequence length="181" mass="19603">MEIMMMSTSSATGSSNANIITSQLHPRPALKASGADPGCTQSNRILQRRDQRSLLLILLMLPRVNQTTGTSMACPHVAGVAAYIKTFHPRWSPSMIKSAIMTTAWSMNTSTSPFNEMAEFAYGAGHVDPITAIHPGLVYEANKHDHIAFLCGLNYTGKNLRLISGDSSSCTKTIFILKMSA</sequence>
<dbReference type="Gene3D" id="3.40.50.200">
    <property type="entry name" value="Peptidase S8/S53 domain"/>
    <property type="match status" value="1"/>
</dbReference>
<comment type="caution">
    <text evidence="8">The sequence shown here is derived from an EMBL/GenBank/DDBJ whole genome shotgun (WGS) entry which is preliminary data.</text>
</comment>
<dbReference type="EMBL" id="CABITT030000005">
    <property type="protein sequence ID" value="VVB04589.1"/>
    <property type="molecule type" value="Genomic_DNA"/>
</dbReference>
<dbReference type="SUPFAM" id="SSF52743">
    <property type="entry name" value="Subtilisin-like"/>
    <property type="match status" value="1"/>
</dbReference>
<keyword evidence="9" id="KW-1185">Reference proteome</keyword>
<evidence type="ECO:0000256" key="6">
    <source>
        <dbReference type="PROSITE-ProRule" id="PRU01240"/>
    </source>
</evidence>
<evidence type="ECO:0000256" key="1">
    <source>
        <dbReference type="ARBA" id="ARBA00011073"/>
    </source>
</evidence>
<evidence type="ECO:0000313" key="8">
    <source>
        <dbReference type="EMBL" id="VVB04589.1"/>
    </source>
</evidence>
<feature type="domain" description="Peptidase S8/S53" evidence="7">
    <location>
        <begin position="63"/>
        <end position="125"/>
    </location>
</feature>
<evidence type="ECO:0000256" key="2">
    <source>
        <dbReference type="ARBA" id="ARBA00022670"/>
    </source>
</evidence>
<accession>A0A565BT80</accession>
<keyword evidence="3" id="KW-0732">Signal</keyword>
<dbReference type="GO" id="GO:0006508">
    <property type="term" value="P:proteolysis"/>
    <property type="evidence" value="ECO:0007669"/>
    <property type="project" value="UniProtKB-KW"/>
</dbReference>
<dbReference type="Pfam" id="PF00082">
    <property type="entry name" value="Peptidase_S8"/>
    <property type="match status" value="1"/>
</dbReference>
<dbReference type="InterPro" id="IPR036852">
    <property type="entry name" value="Peptidase_S8/S53_dom_sf"/>
</dbReference>
<keyword evidence="2" id="KW-0645">Protease</keyword>
<evidence type="ECO:0000259" key="7">
    <source>
        <dbReference type="Pfam" id="PF00082"/>
    </source>
</evidence>
<dbReference type="AlphaFoldDB" id="A0A565BT80"/>
<dbReference type="OrthoDB" id="1041041at2759"/>
<dbReference type="InterPro" id="IPR000209">
    <property type="entry name" value="Peptidase_S8/S53_dom"/>
</dbReference>
<evidence type="ECO:0000256" key="3">
    <source>
        <dbReference type="ARBA" id="ARBA00022729"/>
    </source>
</evidence>
<reference evidence="8" key="1">
    <citation type="submission" date="2019-07" db="EMBL/GenBank/DDBJ databases">
        <authorList>
            <person name="Dittberner H."/>
        </authorList>
    </citation>
    <scope>NUCLEOTIDE SEQUENCE [LARGE SCALE GENOMIC DNA]</scope>
</reference>
<comment type="similarity">
    <text evidence="1 6">Belongs to the peptidase S8 family.</text>
</comment>
<organism evidence="8 9">
    <name type="scientific">Arabis nemorensis</name>
    <dbReference type="NCBI Taxonomy" id="586526"/>
    <lineage>
        <taxon>Eukaryota</taxon>
        <taxon>Viridiplantae</taxon>
        <taxon>Streptophyta</taxon>
        <taxon>Embryophyta</taxon>
        <taxon>Tracheophyta</taxon>
        <taxon>Spermatophyta</taxon>
        <taxon>Magnoliopsida</taxon>
        <taxon>eudicotyledons</taxon>
        <taxon>Gunneridae</taxon>
        <taxon>Pentapetalae</taxon>
        <taxon>rosids</taxon>
        <taxon>malvids</taxon>
        <taxon>Brassicales</taxon>
        <taxon>Brassicaceae</taxon>
        <taxon>Arabideae</taxon>
        <taxon>Arabis</taxon>
    </lineage>
</organism>
<dbReference type="Proteomes" id="UP000489600">
    <property type="component" value="Unassembled WGS sequence"/>
</dbReference>
<gene>
    <name evidence="8" type="ORF">ANE_LOCUS15033</name>
</gene>
<evidence type="ECO:0000256" key="4">
    <source>
        <dbReference type="ARBA" id="ARBA00022801"/>
    </source>
</evidence>